<dbReference type="EMBL" id="QMFY01000005">
    <property type="protein sequence ID" value="RAW00896.1"/>
    <property type="molecule type" value="Genomic_DNA"/>
</dbReference>
<accession>A0A364Y2B5</accession>
<evidence type="ECO:0000259" key="2">
    <source>
        <dbReference type="Pfam" id="PF06283"/>
    </source>
</evidence>
<dbReference type="SUPFAM" id="SSF52317">
    <property type="entry name" value="Class I glutamine amidotransferase-like"/>
    <property type="match status" value="1"/>
</dbReference>
<feature type="chain" id="PRO_5016595402" evidence="1">
    <location>
        <begin position="20"/>
        <end position="272"/>
    </location>
</feature>
<protein>
    <submittedName>
        <fullName evidence="3">ThuA domain-containing protein</fullName>
    </submittedName>
</protein>
<comment type="caution">
    <text evidence="3">The sequence shown here is derived from an EMBL/GenBank/DDBJ whole genome shotgun (WGS) entry which is preliminary data.</text>
</comment>
<dbReference type="Gene3D" id="3.40.50.880">
    <property type="match status" value="1"/>
</dbReference>
<evidence type="ECO:0000256" key="1">
    <source>
        <dbReference type="SAM" id="SignalP"/>
    </source>
</evidence>
<dbReference type="InterPro" id="IPR029062">
    <property type="entry name" value="Class_I_gatase-like"/>
</dbReference>
<dbReference type="InterPro" id="IPR029010">
    <property type="entry name" value="ThuA-like"/>
</dbReference>
<dbReference type="PANTHER" id="PTHR40469:SF2">
    <property type="entry name" value="GALACTOSE-BINDING DOMAIN-LIKE SUPERFAMILY PROTEIN"/>
    <property type="match status" value="1"/>
</dbReference>
<sequence>MKTRLAYFLVVLFVSQAVAAQSKQSPKVIAFFTAKHDKAHISFVKEANDWFPSIAKEHGFQYDTTSNWKNLNDDFLKNYKAIIFLDTRPEDKLQREAFQRYIERGGGWMGFHFAAFALTPSTYNQDWDWYHNTFLGSGQYARNTWRPTSATLRVENRKHPATKKLSSTITASPNEWYAWEKDLRENRDITILLSVDPKSFPLGTGPKAHEIWHEGYFPVVWTNKRFKMIYINMGHNDMDYGGTNQALSSSFGSAEQNTLIIESVLWLISKKF</sequence>
<reference evidence="3 4" key="1">
    <citation type="submission" date="2018-06" db="EMBL/GenBank/DDBJ databases">
        <title>Chryseolinea flavus sp. nov., a member of the phylum Bacteroidetes isolated from soil.</title>
        <authorList>
            <person name="Li Y."/>
            <person name="Wang J."/>
        </authorList>
    </citation>
    <scope>NUCLEOTIDE SEQUENCE [LARGE SCALE GENOMIC DNA]</scope>
    <source>
        <strain evidence="3 4">SDU1-6</strain>
    </source>
</reference>
<dbReference type="Pfam" id="PF06283">
    <property type="entry name" value="ThuA"/>
    <property type="match status" value="1"/>
</dbReference>
<keyword evidence="4" id="KW-1185">Reference proteome</keyword>
<dbReference type="AlphaFoldDB" id="A0A364Y2B5"/>
<feature type="domain" description="ThuA-like" evidence="2">
    <location>
        <begin position="32"/>
        <end position="241"/>
    </location>
</feature>
<evidence type="ECO:0000313" key="4">
    <source>
        <dbReference type="Proteomes" id="UP000251889"/>
    </source>
</evidence>
<organism evidence="3 4">
    <name type="scientific">Pseudochryseolinea flava</name>
    <dbReference type="NCBI Taxonomy" id="2059302"/>
    <lineage>
        <taxon>Bacteria</taxon>
        <taxon>Pseudomonadati</taxon>
        <taxon>Bacteroidota</taxon>
        <taxon>Cytophagia</taxon>
        <taxon>Cytophagales</taxon>
        <taxon>Fulvivirgaceae</taxon>
        <taxon>Pseudochryseolinea</taxon>
    </lineage>
</organism>
<dbReference type="PANTHER" id="PTHR40469">
    <property type="entry name" value="SECRETED GLYCOSYL HYDROLASE"/>
    <property type="match status" value="1"/>
</dbReference>
<dbReference type="Proteomes" id="UP000251889">
    <property type="component" value="Unassembled WGS sequence"/>
</dbReference>
<dbReference type="RefSeq" id="WP_112747052.1">
    <property type="nucleotide sequence ID" value="NZ_QMFY01000005.1"/>
</dbReference>
<evidence type="ECO:0000313" key="3">
    <source>
        <dbReference type="EMBL" id="RAW00896.1"/>
    </source>
</evidence>
<feature type="signal peptide" evidence="1">
    <location>
        <begin position="1"/>
        <end position="19"/>
    </location>
</feature>
<dbReference type="OrthoDB" id="3296611at2"/>
<gene>
    <name evidence="3" type="ORF">DQQ10_11680</name>
</gene>
<name>A0A364Y2B5_9BACT</name>
<proteinExistence type="predicted"/>
<keyword evidence="1" id="KW-0732">Signal</keyword>